<accession>A0A6B2AZK9</accession>
<comment type="similarity">
    <text evidence="2">Belongs to the EamA transporter family.</text>
</comment>
<dbReference type="AlphaFoldDB" id="A0A6B2AZK9"/>
<reference evidence="7" key="1">
    <citation type="journal article" date="2020" name="Phytopathology">
        <title>Zucchini vein clearing disease is caused by several lineages within Pseudomonas syringae species complex.</title>
        <authorList>
            <person name="Lacault C."/>
            <person name="Briand M."/>
            <person name="Jacques M.A."/>
            <person name="Darrasse A."/>
        </authorList>
    </citation>
    <scope>NUCLEOTIDE SEQUENCE</scope>
    <source>
        <strain evidence="7">P123</strain>
    </source>
</reference>
<dbReference type="PANTHER" id="PTHR32322:SF2">
    <property type="entry name" value="EAMA DOMAIN-CONTAINING PROTEIN"/>
    <property type="match status" value="1"/>
</dbReference>
<name>A0A6B2AZK9_PSESX</name>
<comment type="subcellular location">
    <subcellularLocation>
        <location evidence="1">Membrane</location>
        <topology evidence="1">Multi-pass membrane protein</topology>
    </subcellularLocation>
</comment>
<evidence type="ECO:0000256" key="4">
    <source>
        <dbReference type="ARBA" id="ARBA00022989"/>
    </source>
</evidence>
<evidence type="ECO:0000256" key="2">
    <source>
        <dbReference type="ARBA" id="ARBA00007362"/>
    </source>
</evidence>
<evidence type="ECO:0000256" key="5">
    <source>
        <dbReference type="ARBA" id="ARBA00023136"/>
    </source>
</evidence>
<evidence type="ECO:0000256" key="1">
    <source>
        <dbReference type="ARBA" id="ARBA00004141"/>
    </source>
</evidence>
<dbReference type="EMBL" id="VLIF01000006">
    <property type="protein sequence ID" value="NAO76805.1"/>
    <property type="molecule type" value="Genomic_DNA"/>
</dbReference>
<evidence type="ECO:0000313" key="7">
    <source>
        <dbReference type="EMBL" id="NAO76805.1"/>
    </source>
</evidence>
<keyword evidence="3" id="KW-0812">Transmembrane</keyword>
<dbReference type="InterPro" id="IPR050638">
    <property type="entry name" value="AA-Vitamin_Transporters"/>
</dbReference>
<sequence>MDTFRTRRLKGVGAALLAALCWGSSTVMSKGALEEFSPVVLLNVQLVSSLVFLWGVIIVFRIDKKSSTDIRKVAYLGLLEPGIAYFLGLIGLTWIAAGTASLIQATEALMIAFLCAFLFKERLSIQFLLLSGAALFGLVIVLGDGGFSVGSMEPLGQLLVFGGTLSAAIYVVLSSKVSGSINPLVMVAYQQVAAMVLALGALLLSGVLGEIKLPHTDAMQWTLAIVSGVIQYAVAFALYFYATRFISASSAGAFLCMVPVFGVAGGCVFLGESISPFQLCGGALTLVAISIMSIFFMPETEESLHH</sequence>
<dbReference type="Pfam" id="PF00892">
    <property type="entry name" value="EamA"/>
    <property type="match status" value="2"/>
</dbReference>
<dbReference type="Gene3D" id="1.10.3730.20">
    <property type="match status" value="1"/>
</dbReference>
<dbReference type="SUPFAM" id="SSF103481">
    <property type="entry name" value="Multidrug resistance efflux transporter EmrE"/>
    <property type="match status" value="2"/>
</dbReference>
<comment type="caution">
    <text evidence="7">The sequence shown here is derived from an EMBL/GenBank/DDBJ whole genome shotgun (WGS) entry which is preliminary data.</text>
</comment>
<keyword evidence="5" id="KW-0472">Membrane</keyword>
<gene>
    <name evidence="7" type="ORF">PspP123CL_12710</name>
</gene>
<evidence type="ECO:0000259" key="6">
    <source>
        <dbReference type="Pfam" id="PF00892"/>
    </source>
</evidence>
<evidence type="ECO:0000256" key="3">
    <source>
        <dbReference type="ARBA" id="ARBA00022692"/>
    </source>
</evidence>
<feature type="domain" description="EamA" evidence="6">
    <location>
        <begin position="10"/>
        <end position="142"/>
    </location>
</feature>
<protein>
    <submittedName>
        <fullName evidence="7">DMT family transporter</fullName>
    </submittedName>
</protein>
<dbReference type="InterPro" id="IPR037185">
    <property type="entry name" value="EmrE-like"/>
</dbReference>
<dbReference type="PANTHER" id="PTHR32322">
    <property type="entry name" value="INNER MEMBRANE TRANSPORTER"/>
    <property type="match status" value="1"/>
</dbReference>
<feature type="domain" description="EamA" evidence="6">
    <location>
        <begin position="155"/>
        <end position="293"/>
    </location>
</feature>
<keyword evidence="4" id="KW-1133">Transmembrane helix</keyword>
<dbReference type="RefSeq" id="WP_080269821.1">
    <property type="nucleotide sequence ID" value="NZ_JAJISS010000009.1"/>
</dbReference>
<dbReference type="GO" id="GO:0016020">
    <property type="term" value="C:membrane"/>
    <property type="evidence" value="ECO:0007669"/>
    <property type="project" value="UniProtKB-SubCell"/>
</dbReference>
<proteinExistence type="inferred from homology"/>
<dbReference type="InterPro" id="IPR000620">
    <property type="entry name" value="EamA_dom"/>
</dbReference>
<organism evidence="7">
    <name type="scientific">Pseudomonas syringae</name>
    <dbReference type="NCBI Taxonomy" id="317"/>
    <lineage>
        <taxon>Bacteria</taxon>
        <taxon>Pseudomonadati</taxon>
        <taxon>Pseudomonadota</taxon>
        <taxon>Gammaproteobacteria</taxon>
        <taxon>Pseudomonadales</taxon>
        <taxon>Pseudomonadaceae</taxon>
        <taxon>Pseudomonas</taxon>
    </lineage>
</organism>